<evidence type="ECO:0008006" key="3">
    <source>
        <dbReference type="Google" id="ProtNLM"/>
    </source>
</evidence>
<sequence length="66" mass="7535">MIKRYWVIGGEYEDAAFGHLIPGTETMSGPFDDEHKARTEWTRLSCCPEKSRCATIRYSIAAETLH</sequence>
<reference evidence="1 2" key="1">
    <citation type="submission" date="2018-05" db="EMBL/GenBank/DDBJ databases">
        <title>Genome of Sphingosinicella humi QZX222.</title>
        <authorList>
            <person name="Qiao Z."/>
            <person name="Wang G."/>
        </authorList>
    </citation>
    <scope>NUCLEOTIDE SEQUENCE [LARGE SCALE GENOMIC DNA]</scope>
    <source>
        <strain evidence="1 2">QZX222</strain>
    </source>
</reference>
<dbReference type="AlphaFoldDB" id="A0A2U2J2F8"/>
<protein>
    <recommendedName>
        <fullName evidence="3">DUF4170 domain-containing protein</fullName>
    </recommendedName>
</protein>
<dbReference type="InterPro" id="IPR025226">
    <property type="entry name" value="DUF4170"/>
</dbReference>
<dbReference type="Gene3D" id="3.30.70.2400">
    <property type="entry name" value="Uncharacterised protein PF13773, DUF4170"/>
    <property type="match status" value="1"/>
</dbReference>
<organism evidence="1 2">
    <name type="scientific">Allosphingosinicella humi</name>
    <dbReference type="NCBI Taxonomy" id="2068657"/>
    <lineage>
        <taxon>Bacteria</taxon>
        <taxon>Pseudomonadati</taxon>
        <taxon>Pseudomonadota</taxon>
        <taxon>Alphaproteobacteria</taxon>
        <taxon>Sphingomonadales</taxon>
        <taxon>Sphingomonadaceae</taxon>
        <taxon>Allosphingosinicella</taxon>
    </lineage>
</organism>
<proteinExistence type="predicted"/>
<evidence type="ECO:0000313" key="2">
    <source>
        <dbReference type="Proteomes" id="UP000245916"/>
    </source>
</evidence>
<dbReference type="Pfam" id="PF13773">
    <property type="entry name" value="DUF4170"/>
    <property type="match status" value="1"/>
</dbReference>
<comment type="caution">
    <text evidence="1">The sequence shown here is derived from an EMBL/GenBank/DDBJ whole genome shotgun (WGS) entry which is preliminary data.</text>
</comment>
<dbReference type="EMBL" id="QFFF01000001">
    <property type="protein sequence ID" value="PWG02529.1"/>
    <property type="molecule type" value="Genomic_DNA"/>
</dbReference>
<name>A0A2U2J2F8_9SPHN</name>
<gene>
    <name evidence="1" type="ORF">DF286_06360</name>
</gene>
<dbReference type="Proteomes" id="UP000245916">
    <property type="component" value="Unassembled WGS sequence"/>
</dbReference>
<accession>A0A2U2J2F8</accession>
<dbReference type="OrthoDB" id="9800646at2"/>
<keyword evidence="2" id="KW-1185">Reference proteome</keyword>
<dbReference type="RefSeq" id="WP_109270668.1">
    <property type="nucleotide sequence ID" value="NZ_QFFF01000001.1"/>
</dbReference>
<evidence type="ECO:0000313" key="1">
    <source>
        <dbReference type="EMBL" id="PWG02529.1"/>
    </source>
</evidence>